<evidence type="ECO:0000313" key="8">
    <source>
        <dbReference type="Proteomes" id="UP000288805"/>
    </source>
</evidence>
<dbReference type="InterPro" id="IPR036879">
    <property type="entry name" value="TF_MADSbox_sf"/>
</dbReference>
<dbReference type="AlphaFoldDB" id="A0A438FGS3"/>
<keyword evidence="2" id="KW-0805">Transcription regulation</keyword>
<keyword evidence="4" id="KW-0804">Transcription</keyword>
<proteinExistence type="predicted"/>
<dbReference type="PROSITE" id="PS50066">
    <property type="entry name" value="MADS_BOX_2"/>
    <property type="match status" value="1"/>
</dbReference>
<dbReference type="InterPro" id="IPR002100">
    <property type="entry name" value="TF_MADSbox"/>
</dbReference>
<feature type="domain" description="MADS-box" evidence="6">
    <location>
        <begin position="7"/>
        <end position="36"/>
    </location>
</feature>
<name>A0A438FGS3_VITVI</name>
<accession>A0A438FGS3</accession>
<dbReference type="Proteomes" id="UP000288805">
    <property type="component" value="Unassembled WGS sequence"/>
</dbReference>
<reference evidence="7 8" key="1">
    <citation type="journal article" date="2018" name="PLoS Genet.">
        <title>Population sequencing reveals clonal diversity and ancestral inbreeding in the grapevine cultivar Chardonnay.</title>
        <authorList>
            <person name="Roach M.J."/>
            <person name="Johnson D.L."/>
            <person name="Bohlmann J."/>
            <person name="van Vuuren H.J."/>
            <person name="Jones S.J."/>
            <person name="Pretorius I.S."/>
            <person name="Schmidt S.A."/>
            <person name="Borneman A.R."/>
        </authorList>
    </citation>
    <scope>NUCLEOTIDE SEQUENCE [LARGE SCALE GENOMIC DNA]</scope>
    <source>
        <strain evidence="8">cv. Chardonnay</strain>
        <tissue evidence="7">Leaf</tissue>
    </source>
</reference>
<comment type="subcellular location">
    <subcellularLocation>
        <location evidence="1">Nucleus</location>
    </subcellularLocation>
</comment>
<dbReference type="SUPFAM" id="SSF55455">
    <property type="entry name" value="SRF-like"/>
    <property type="match status" value="1"/>
</dbReference>
<evidence type="ECO:0000256" key="1">
    <source>
        <dbReference type="ARBA" id="ARBA00004123"/>
    </source>
</evidence>
<evidence type="ECO:0000256" key="4">
    <source>
        <dbReference type="ARBA" id="ARBA00023163"/>
    </source>
</evidence>
<protein>
    <recommendedName>
        <fullName evidence="6">MADS-box domain-containing protein</fullName>
    </recommendedName>
</protein>
<evidence type="ECO:0000256" key="5">
    <source>
        <dbReference type="ARBA" id="ARBA00023242"/>
    </source>
</evidence>
<evidence type="ECO:0000259" key="6">
    <source>
        <dbReference type="PROSITE" id="PS50066"/>
    </source>
</evidence>
<keyword evidence="5" id="KW-0539">Nucleus</keyword>
<dbReference type="GO" id="GO:0003677">
    <property type="term" value="F:DNA binding"/>
    <property type="evidence" value="ECO:0007669"/>
    <property type="project" value="UniProtKB-KW"/>
</dbReference>
<evidence type="ECO:0000256" key="2">
    <source>
        <dbReference type="ARBA" id="ARBA00023015"/>
    </source>
</evidence>
<gene>
    <name evidence="7" type="ORF">CK203_109590</name>
</gene>
<sequence length="103" mass="12572">MEKKRAKSHEKVEMRRMNNEEDRLVSFSKHRSGIYRSWYFSFLPKWEPFSFGHPCIKRRANLIQKLHKHVHSKSRSYRPWNHVQLYHLIPKQLAMAMEEGHAK</sequence>
<comment type="caution">
    <text evidence="7">The sequence shown here is derived from an EMBL/GenBank/DDBJ whole genome shotgun (WGS) entry which is preliminary data.</text>
</comment>
<dbReference type="GO" id="GO:0046983">
    <property type="term" value="F:protein dimerization activity"/>
    <property type="evidence" value="ECO:0007669"/>
    <property type="project" value="InterPro"/>
</dbReference>
<organism evidence="7 8">
    <name type="scientific">Vitis vinifera</name>
    <name type="common">Grape</name>
    <dbReference type="NCBI Taxonomy" id="29760"/>
    <lineage>
        <taxon>Eukaryota</taxon>
        <taxon>Viridiplantae</taxon>
        <taxon>Streptophyta</taxon>
        <taxon>Embryophyta</taxon>
        <taxon>Tracheophyta</taxon>
        <taxon>Spermatophyta</taxon>
        <taxon>Magnoliopsida</taxon>
        <taxon>eudicotyledons</taxon>
        <taxon>Gunneridae</taxon>
        <taxon>Pentapetalae</taxon>
        <taxon>rosids</taxon>
        <taxon>Vitales</taxon>
        <taxon>Vitaceae</taxon>
        <taxon>Viteae</taxon>
        <taxon>Vitis</taxon>
    </lineage>
</organism>
<evidence type="ECO:0000313" key="7">
    <source>
        <dbReference type="EMBL" id="RVW59173.1"/>
    </source>
</evidence>
<keyword evidence="3" id="KW-0238">DNA-binding</keyword>
<dbReference type="GO" id="GO:0005634">
    <property type="term" value="C:nucleus"/>
    <property type="evidence" value="ECO:0007669"/>
    <property type="project" value="UniProtKB-SubCell"/>
</dbReference>
<dbReference type="EMBL" id="QGNW01000904">
    <property type="protein sequence ID" value="RVW59173.1"/>
    <property type="molecule type" value="Genomic_DNA"/>
</dbReference>
<evidence type="ECO:0000256" key="3">
    <source>
        <dbReference type="ARBA" id="ARBA00023125"/>
    </source>
</evidence>